<evidence type="ECO:0000256" key="3">
    <source>
        <dbReference type="ARBA" id="ARBA00023295"/>
    </source>
</evidence>
<dbReference type="InterPro" id="IPR000743">
    <property type="entry name" value="Glyco_hydro_28"/>
</dbReference>
<dbReference type="Pfam" id="PF04074">
    <property type="entry name" value="DUF386"/>
    <property type="match status" value="1"/>
</dbReference>
<dbReference type="GO" id="GO:0005975">
    <property type="term" value="P:carbohydrate metabolic process"/>
    <property type="evidence" value="ECO:0007669"/>
    <property type="project" value="InterPro"/>
</dbReference>
<keyword evidence="3 4" id="KW-0326">Glycosidase</keyword>
<dbReference type="AlphaFoldDB" id="A0A4R4E3N0"/>
<organism evidence="5 6">
    <name type="scientific">Flaviaesturariibacter aridisoli</name>
    <dbReference type="NCBI Taxonomy" id="2545761"/>
    <lineage>
        <taxon>Bacteria</taxon>
        <taxon>Pseudomonadati</taxon>
        <taxon>Bacteroidota</taxon>
        <taxon>Chitinophagia</taxon>
        <taxon>Chitinophagales</taxon>
        <taxon>Chitinophagaceae</taxon>
        <taxon>Flaviaestuariibacter</taxon>
    </lineage>
</organism>
<dbReference type="InterPro" id="IPR037012">
    <property type="entry name" value="NanQ/TabA/YiaL_sf"/>
</dbReference>
<gene>
    <name evidence="5" type="ORF">E0486_05645</name>
</gene>
<dbReference type="NCBIfam" id="TIGR00022">
    <property type="entry name" value="YhcH/YjgK/YiaL family protein"/>
    <property type="match status" value="1"/>
</dbReference>
<protein>
    <submittedName>
        <fullName evidence="5">DUF386 family protein</fullName>
    </submittedName>
</protein>
<comment type="caution">
    <text evidence="5">The sequence shown here is derived from an EMBL/GenBank/DDBJ whole genome shotgun (WGS) entry which is preliminary data.</text>
</comment>
<comment type="similarity">
    <text evidence="1 4">Belongs to the glycosyl hydrolase 28 family.</text>
</comment>
<dbReference type="InterPro" id="IPR006626">
    <property type="entry name" value="PbH1"/>
</dbReference>
<evidence type="ECO:0000256" key="1">
    <source>
        <dbReference type="ARBA" id="ARBA00008834"/>
    </source>
</evidence>
<dbReference type="RefSeq" id="WP_131851173.1">
    <property type="nucleotide sequence ID" value="NZ_SKFH01000006.1"/>
</dbReference>
<dbReference type="InterPro" id="IPR012334">
    <property type="entry name" value="Pectin_lyas_fold"/>
</dbReference>
<dbReference type="SMART" id="SM00710">
    <property type="entry name" value="PbH1"/>
    <property type="match status" value="4"/>
</dbReference>
<accession>A0A4R4E3N0</accession>
<dbReference type="InterPro" id="IPR004375">
    <property type="entry name" value="NanQ/TabA/YiaL"/>
</dbReference>
<dbReference type="Pfam" id="PF00295">
    <property type="entry name" value="Glyco_hydro_28"/>
    <property type="match status" value="1"/>
</dbReference>
<dbReference type="OrthoDB" id="9795222at2"/>
<dbReference type="SUPFAM" id="SSF51126">
    <property type="entry name" value="Pectin lyase-like"/>
    <property type="match status" value="1"/>
</dbReference>
<dbReference type="PANTHER" id="PTHR31339:SF9">
    <property type="entry name" value="PLASMIN AND FIBRONECTIN-BINDING PROTEIN A"/>
    <property type="match status" value="1"/>
</dbReference>
<dbReference type="InterPro" id="IPR011050">
    <property type="entry name" value="Pectin_lyase_fold/virulence"/>
</dbReference>
<proteinExistence type="inferred from homology"/>
<dbReference type="SUPFAM" id="SSF51197">
    <property type="entry name" value="Clavaminate synthase-like"/>
    <property type="match status" value="1"/>
</dbReference>
<sequence length="651" mass="71277">MKSIVLGVALFGATVLSAQTRNEQYYLKATPFKMQAPVLPKFAAKTFSLRSYGAVSDGQTLNTAAFAKAINACAKAGGGKVLVPAGLWLTGPIELKSGVNLVVERGAIIQFTPDRSQYPVEQLPGSSSYAVRPPLFAYKAKNVAITGEGIIDGGGDSWRPVKKDKVTASQWSALSKSGGTISTDGKLWWPSAGAMAGEEYLKTLKGKTALTATDYEPARDFLRPHMVQLSNCEYILVEGVTIRNSPKFVFYPTASTNLTMRHVTIFNEEWAQNGDGIDISACKNVLIYKCTVSAGDDAICMKSSSSANSTAPRLENVLVAGCTVYRGHGGFVIGSNTDGGMNNISVADCNFIGTDIGIRVKSNAGRGGLVRNVFIRDIFMRDIKEEAVSFDTYYEDVTAGKEARDVKTTAQDKVPEFRGFVLKNIVCRGARTAVFMRGLPQMPVRQILFDSFLVSAQNAFEAQDTQNIVFQHSKVLLPGGVERDLGKAPAPAFFGLPMRPHFSVDMKEFSRQYHARQALWDKAFEFLRTRRLAELAPGKYPLLGDSVFVSVTYGPEKDFDSTKWEAHRRYIDLQYIIEGKEKMGVAPLAAAKEVMAYNETKDVANYSAEGTFHIADPTAFFLFFPQDVHRPNIRVAEGNVRKMVIKILAAP</sequence>
<evidence type="ECO:0000313" key="6">
    <source>
        <dbReference type="Proteomes" id="UP000295164"/>
    </source>
</evidence>
<dbReference type="Gene3D" id="2.60.120.370">
    <property type="entry name" value="YhcH/YjgK/YiaL"/>
    <property type="match status" value="1"/>
</dbReference>
<dbReference type="InterPro" id="IPR051801">
    <property type="entry name" value="GH28_Enzymes"/>
</dbReference>
<dbReference type="GO" id="GO:0004650">
    <property type="term" value="F:polygalacturonase activity"/>
    <property type="evidence" value="ECO:0007669"/>
    <property type="project" value="InterPro"/>
</dbReference>
<dbReference type="EMBL" id="SKFH01000006">
    <property type="protein sequence ID" value="TCZ73443.1"/>
    <property type="molecule type" value="Genomic_DNA"/>
</dbReference>
<reference evidence="5 6" key="1">
    <citation type="submission" date="2019-03" db="EMBL/GenBank/DDBJ databases">
        <authorList>
            <person name="Kim M.K.M."/>
        </authorList>
    </citation>
    <scope>NUCLEOTIDE SEQUENCE [LARGE SCALE GENOMIC DNA]</scope>
    <source>
        <strain evidence="5 6">17J68-15</strain>
    </source>
</reference>
<keyword evidence="2 4" id="KW-0378">Hydrolase</keyword>
<evidence type="ECO:0000256" key="2">
    <source>
        <dbReference type="ARBA" id="ARBA00022801"/>
    </source>
</evidence>
<dbReference type="Gene3D" id="2.160.20.10">
    <property type="entry name" value="Single-stranded right-handed beta-helix, Pectin lyase-like"/>
    <property type="match status" value="1"/>
</dbReference>
<evidence type="ECO:0000256" key="4">
    <source>
        <dbReference type="RuleBase" id="RU361169"/>
    </source>
</evidence>
<dbReference type="PROSITE" id="PS00502">
    <property type="entry name" value="POLYGALACTURONASE"/>
    <property type="match status" value="1"/>
</dbReference>
<dbReference type="Proteomes" id="UP000295164">
    <property type="component" value="Unassembled WGS sequence"/>
</dbReference>
<evidence type="ECO:0000313" key="5">
    <source>
        <dbReference type="EMBL" id="TCZ73443.1"/>
    </source>
</evidence>
<name>A0A4R4E3N0_9BACT</name>
<dbReference type="PANTHER" id="PTHR31339">
    <property type="entry name" value="PECTIN LYASE-RELATED"/>
    <property type="match status" value="1"/>
</dbReference>
<keyword evidence="6" id="KW-1185">Reference proteome</keyword>